<gene>
    <name evidence="3" type="ORF">JJB09_19690</name>
</gene>
<keyword evidence="4" id="KW-1185">Reference proteome</keyword>
<dbReference type="InterPro" id="IPR011008">
    <property type="entry name" value="Dimeric_a/b-barrel"/>
</dbReference>
<dbReference type="SUPFAM" id="SSF54909">
    <property type="entry name" value="Dimeric alpha+beta barrel"/>
    <property type="match status" value="1"/>
</dbReference>
<dbReference type="InterPro" id="IPR005545">
    <property type="entry name" value="YCII"/>
</dbReference>
<name>A0A936YV96_9HYPH</name>
<comment type="caution">
    <text evidence="3">The sequence shown here is derived from an EMBL/GenBank/DDBJ whole genome shotgun (WGS) entry which is preliminary data.</text>
</comment>
<dbReference type="AlphaFoldDB" id="A0A936YV96"/>
<evidence type="ECO:0000259" key="2">
    <source>
        <dbReference type="Pfam" id="PF03795"/>
    </source>
</evidence>
<reference evidence="3" key="1">
    <citation type="submission" date="2021-01" db="EMBL/GenBank/DDBJ databases">
        <title>Rhizobium sp. strain KVB221 16S ribosomal RNA gene Genome sequencing and assembly.</title>
        <authorList>
            <person name="Kang M."/>
        </authorList>
    </citation>
    <scope>NUCLEOTIDE SEQUENCE</scope>
    <source>
        <strain evidence="3">KVB221</strain>
    </source>
</reference>
<evidence type="ECO:0000313" key="4">
    <source>
        <dbReference type="Proteomes" id="UP000633219"/>
    </source>
</evidence>
<evidence type="ECO:0000256" key="1">
    <source>
        <dbReference type="ARBA" id="ARBA00007689"/>
    </source>
</evidence>
<dbReference type="EMBL" id="JAEQNC010000012">
    <property type="protein sequence ID" value="MBL0374251.1"/>
    <property type="molecule type" value="Genomic_DNA"/>
</dbReference>
<dbReference type="RefSeq" id="WP_201662282.1">
    <property type="nucleotide sequence ID" value="NZ_JAEQNC010000012.1"/>
</dbReference>
<evidence type="ECO:0000313" key="3">
    <source>
        <dbReference type="EMBL" id="MBL0374251.1"/>
    </source>
</evidence>
<proteinExistence type="inferred from homology"/>
<comment type="similarity">
    <text evidence="1">Belongs to the YciI family.</text>
</comment>
<dbReference type="Pfam" id="PF03795">
    <property type="entry name" value="YCII"/>
    <property type="match status" value="1"/>
</dbReference>
<dbReference type="Gene3D" id="3.30.70.1060">
    <property type="entry name" value="Dimeric alpha+beta barrel"/>
    <property type="match status" value="1"/>
</dbReference>
<dbReference type="Proteomes" id="UP000633219">
    <property type="component" value="Unassembled WGS sequence"/>
</dbReference>
<accession>A0A936YV96</accession>
<protein>
    <recommendedName>
        <fullName evidence="2">YCII-related domain-containing protein</fullName>
    </recommendedName>
</protein>
<organism evidence="3 4">
    <name type="scientific">Rhizobium setariae</name>
    <dbReference type="NCBI Taxonomy" id="2801340"/>
    <lineage>
        <taxon>Bacteria</taxon>
        <taxon>Pseudomonadati</taxon>
        <taxon>Pseudomonadota</taxon>
        <taxon>Alphaproteobacteria</taxon>
        <taxon>Hyphomicrobiales</taxon>
        <taxon>Rhizobiaceae</taxon>
        <taxon>Rhizobium/Agrobacterium group</taxon>
        <taxon>Rhizobium</taxon>
    </lineage>
</organism>
<feature type="domain" description="YCII-related" evidence="2">
    <location>
        <begin position="15"/>
        <end position="88"/>
    </location>
</feature>
<sequence>MRFAAMFFDDLTPSSLDADLTRAHFDYLRDNSTRIVLAGGLRTVEGGPFCGSLWIVEADNLGEAQQLVDGDPYCLAGLRPDRRVFVWNHAPIPPL</sequence>